<reference evidence="8 9" key="2">
    <citation type="submission" date="2019-09" db="EMBL/GenBank/DDBJ databases">
        <authorList>
            <person name="Jin C."/>
        </authorList>
    </citation>
    <scope>NUCLEOTIDE SEQUENCE [LARGE SCALE GENOMIC DNA]</scope>
    <source>
        <strain evidence="8 9">AN110305</strain>
    </source>
</reference>
<feature type="transmembrane region" description="Helical" evidence="6">
    <location>
        <begin position="282"/>
        <end position="300"/>
    </location>
</feature>
<evidence type="ECO:0000313" key="8">
    <source>
        <dbReference type="EMBL" id="KAA2255235.1"/>
    </source>
</evidence>
<evidence type="ECO:0000259" key="7">
    <source>
        <dbReference type="PROSITE" id="PS50850"/>
    </source>
</evidence>
<dbReference type="CDD" id="cd17324">
    <property type="entry name" value="MFS_NepI_like"/>
    <property type="match status" value="1"/>
</dbReference>
<feature type="transmembrane region" description="Helical" evidence="6">
    <location>
        <begin position="84"/>
        <end position="108"/>
    </location>
</feature>
<dbReference type="Pfam" id="PF07690">
    <property type="entry name" value="MFS_1"/>
    <property type="match status" value="1"/>
</dbReference>
<feature type="transmembrane region" description="Helical" evidence="6">
    <location>
        <begin position="17"/>
        <end position="36"/>
    </location>
</feature>
<dbReference type="InterPro" id="IPR036259">
    <property type="entry name" value="MFS_trans_sf"/>
</dbReference>
<keyword evidence="5 6" id="KW-0472">Membrane</keyword>
<proteinExistence type="predicted"/>
<evidence type="ECO:0000256" key="2">
    <source>
        <dbReference type="ARBA" id="ARBA00022475"/>
    </source>
</evidence>
<keyword evidence="3 6" id="KW-0812">Transmembrane</keyword>
<dbReference type="Proteomes" id="UP000323454">
    <property type="component" value="Unassembled WGS sequence"/>
</dbReference>
<sequence length="401" mass="40453">MSTATAPTDSRTTPTNWFAVIFVMAGIFSIVTTEILPIGLLTPIGTSFRISDGTAGLMMTIPGLLAAVAAPLVTVATARLDRRLMLCALTLLLALADFLAAAAPAYWVMLVSRVLVGLVIGAFWSIGAGLAARLVPPAKVGTATSVIFASVPLGSVLGVPAGTLIGTLAGWRVAFVVFGVLTVGVFVALVAVLPPLPAERVTSLAVLRGLLRGTGIRAGLAVTILVVAAHFGTYTYVTPFLREVTHADPGTITAFLLAYGGAGIVGNFVAGATVTRGLRRTFAVSAGLLAAATLLLPVVGGGEVGALGLLIMWGLAYGAVPVCSQTWFAHAAPGATEAASVLFTSSFQATLSVGALLGGVVVDATSPSTVLTLGGSVAVLAVLTMCLFGPAPGTARRSFGR</sequence>
<evidence type="ECO:0000256" key="4">
    <source>
        <dbReference type="ARBA" id="ARBA00022989"/>
    </source>
</evidence>
<dbReference type="InterPro" id="IPR020846">
    <property type="entry name" value="MFS_dom"/>
</dbReference>
<dbReference type="SUPFAM" id="SSF103473">
    <property type="entry name" value="MFS general substrate transporter"/>
    <property type="match status" value="1"/>
</dbReference>
<dbReference type="AlphaFoldDB" id="A0A5B2WUM8"/>
<dbReference type="PANTHER" id="PTHR43124">
    <property type="entry name" value="PURINE EFFLUX PUMP PBUE"/>
    <property type="match status" value="1"/>
</dbReference>
<dbReference type="PANTHER" id="PTHR43124:SF3">
    <property type="entry name" value="CHLORAMPHENICOL EFFLUX PUMP RV0191"/>
    <property type="match status" value="1"/>
</dbReference>
<keyword evidence="4 6" id="KW-1133">Transmembrane helix</keyword>
<dbReference type="GO" id="GO:0022857">
    <property type="term" value="F:transmembrane transporter activity"/>
    <property type="evidence" value="ECO:0007669"/>
    <property type="project" value="InterPro"/>
</dbReference>
<feature type="transmembrane region" description="Helical" evidence="6">
    <location>
        <begin position="146"/>
        <end position="165"/>
    </location>
</feature>
<feature type="transmembrane region" description="Helical" evidence="6">
    <location>
        <begin position="252"/>
        <end position="270"/>
    </location>
</feature>
<comment type="subcellular location">
    <subcellularLocation>
        <location evidence="1">Cell membrane</location>
        <topology evidence="1">Multi-pass membrane protein</topology>
    </subcellularLocation>
</comment>
<dbReference type="Gene3D" id="1.20.1250.20">
    <property type="entry name" value="MFS general substrate transporter like domains"/>
    <property type="match status" value="1"/>
</dbReference>
<feature type="transmembrane region" description="Helical" evidence="6">
    <location>
        <begin position="306"/>
        <end position="329"/>
    </location>
</feature>
<gene>
    <name evidence="8" type="ORF">F0L68_28875</name>
</gene>
<feature type="transmembrane region" description="Helical" evidence="6">
    <location>
        <begin position="341"/>
        <end position="362"/>
    </location>
</feature>
<feature type="transmembrane region" description="Helical" evidence="6">
    <location>
        <begin position="368"/>
        <end position="391"/>
    </location>
</feature>
<dbReference type="EMBL" id="VUOB01000058">
    <property type="protein sequence ID" value="KAA2255235.1"/>
    <property type="molecule type" value="Genomic_DNA"/>
</dbReference>
<keyword evidence="2" id="KW-1003">Cell membrane</keyword>
<keyword evidence="9" id="KW-1185">Reference proteome</keyword>
<protein>
    <submittedName>
        <fullName evidence="8">MFS transporter</fullName>
    </submittedName>
</protein>
<feature type="transmembrane region" description="Helical" evidence="6">
    <location>
        <begin position="56"/>
        <end position="77"/>
    </location>
</feature>
<dbReference type="InterPro" id="IPR011701">
    <property type="entry name" value="MFS"/>
</dbReference>
<evidence type="ECO:0000256" key="1">
    <source>
        <dbReference type="ARBA" id="ARBA00004651"/>
    </source>
</evidence>
<feature type="transmembrane region" description="Helical" evidence="6">
    <location>
        <begin position="114"/>
        <end position="134"/>
    </location>
</feature>
<evidence type="ECO:0000313" key="9">
    <source>
        <dbReference type="Proteomes" id="UP000323454"/>
    </source>
</evidence>
<dbReference type="InterPro" id="IPR050189">
    <property type="entry name" value="MFS_Efflux_Transporters"/>
</dbReference>
<dbReference type="GO" id="GO:0005886">
    <property type="term" value="C:plasma membrane"/>
    <property type="evidence" value="ECO:0007669"/>
    <property type="project" value="UniProtKB-SubCell"/>
</dbReference>
<feature type="domain" description="Major facilitator superfamily (MFS) profile" evidence="7">
    <location>
        <begin position="18"/>
        <end position="393"/>
    </location>
</feature>
<reference evidence="8 9" key="1">
    <citation type="submission" date="2019-09" db="EMBL/GenBank/DDBJ databases">
        <title>Goodfellowia gen. nov., a new genus of the Pseudonocardineae related to Actinoalloteichus, containing Goodfellowia coeruleoviolacea gen. nov., comb. nov. gen. nov., comb. nov.</title>
        <authorList>
            <person name="Labeda D."/>
        </authorList>
    </citation>
    <scope>NUCLEOTIDE SEQUENCE [LARGE SCALE GENOMIC DNA]</scope>
    <source>
        <strain evidence="8 9">AN110305</strain>
    </source>
</reference>
<feature type="transmembrane region" description="Helical" evidence="6">
    <location>
        <begin position="214"/>
        <end position="232"/>
    </location>
</feature>
<evidence type="ECO:0000256" key="3">
    <source>
        <dbReference type="ARBA" id="ARBA00022692"/>
    </source>
</evidence>
<evidence type="ECO:0000256" key="6">
    <source>
        <dbReference type="SAM" id="Phobius"/>
    </source>
</evidence>
<evidence type="ECO:0000256" key="5">
    <source>
        <dbReference type="ARBA" id="ARBA00023136"/>
    </source>
</evidence>
<name>A0A5B2WUM8_9PSEU</name>
<dbReference type="PROSITE" id="PS50850">
    <property type="entry name" value="MFS"/>
    <property type="match status" value="1"/>
</dbReference>
<accession>A0A5B2WUM8</accession>
<comment type="caution">
    <text evidence="8">The sequence shown here is derived from an EMBL/GenBank/DDBJ whole genome shotgun (WGS) entry which is preliminary data.</text>
</comment>
<feature type="transmembrane region" description="Helical" evidence="6">
    <location>
        <begin position="171"/>
        <end position="193"/>
    </location>
</feature>
<organism evidence="8 9">
    <name type="scientific">Solihabitans fulvus</name>
    <dbReference type="NCBI Taxonomy" id="1892852"/>
    <lineage>
        <taxon>Bacteria</taxon>
        <taxon>Bacillati</taxon>
        <taxon>Actinomycetota</taxon>
        <taxon>Actinomycetes</taxon>
        <taxon>Pseudonocardiales</taxon>
        <taxon>Pseudonocardiaceae</taxon>
        <taxon>Solihabitans</taxon>
    </lineage>
</organism>
<dbReference type="OrthoDB" id="9814237at2"/>